<dbReference type="PROSITE" id="PS51257">
    <property type="entry name" value="PROKAR_LIPOPROTEIN"/>
    <property type="match status" value="1"/>
</dbReference>
<accession>A0A3S0Y711</accession>
<keyword evidence="3" id="KW-0175">Coiled coil</keyword>
<feature type="domain" description="Multidrug resistance protein MdtA-like alpha-helical hairpin" evidence="5">
    <location>
        <begin position="112"/>
        <end position="177"/>
    </location>
</feature>
<name>A0A3S0Y711_9HYPH</name>
<dbReference type="InterPro" id="IPR058627">
    <property type="entry name" value="MdtA-like_C"/>
</dbReference>
<feature type="coiled-coil region" evidence="3">
    <location>
        <begin position="115"/>
        <end position="173"/>
    </location>
</feature>
<dbReference type="NCBIfam" id="TIGR01730">
    <property type="entry name" value="RND_mfp"/>
    <property type="match status" value="1"/>
</dbReference>
<dbReference type="Pfam" id="PF25944">
    <property type="entry name" value="Beta-barrel_RND"/>
    <property type="match status" value="1"/>
</dbReference>
<dbReference type="InterPro" id="IPR058624">
    <property type="entry name" value="MdtA-like_HH"/>
</dbReference>
<dbReference type="Gene3D" id="2.40.50.100">
    <property type="match status" value="1"/>
</dbReference>
<dbReference type="EMBL" id="RJTH01000002">
    <property type="protein sequence ID" value="RUM25840.1"/>
    <property type="molecule type" value="Genomic_DNA"/>
</dbReference>
<dbReference type="OrthoDB" id="9800613at2"/>
<evidence type="ECO:0000313" key="9">
    <source>
        <dbReference type="EMBL" id="RUM25840.1"/>
    </source>
</evidence>
<dbReference type="GO" id="GO:0046677">
    <property type="term" value="P:response to antibiotic"/>
    <property type="evidence" value="ECO:0007669"/>
    <property type="project" value="TreeGrafter"/>
</dbReference>
<dbReference type="AlphaFoldDB" id="A0A3S0Y711"/>
<evidence type="ECO:0000313" key="10">
    <source>
        <dbReference type="Proteomes" id="UP000278823"/>
    </source>
</evidence>
<evidence type="ECO:0000256" key="1">
    <source>
        <dbReference type="ARBA" id="ARBA00004196"/>
    </source>
</evidence>
<dbReference type="InterPro" id="IPR058626">
    <property type="entry name" value="MdtA-like_b-barrel"/>
</dbReference>
<dbReference type="InterPro" id="IPR058625">
    <property type="entry name" value="MdtA-like_BSH"/>
</dbReference>
<evidence type="ECO:0000256" key="3">
    <source>
        <dbReference type="SAM" id="Coils"/>
    </source>
</evidence>
<evidence type="ECO:0000256" key="2">
    <source>
        <dbReference type="ARBA" id="ARBA00009477"/>
    </source>
</evidence>
<dbReference type="Pfam" id="PF25967">
    <property type="entry name" value="RND-MFP_C"/>
    <property type="match status" value="1"/>
</dbReference>
<evidence type="ECO:0000256" key="4">
    <source>
        <dbReference type="SAM" id="SignalP"/>
    </source>
</evidence>
<sequence length="389" mass="41695">MSSMFRSFIAVVLTVPVIFLSACKDEQAQAQANPPESETAARVSVVTVQQRKVVVFDELPGRVSAFRTAEIRPQVSGIIQKRLFNEGAEVDRNEPLFQIDAAPFSADVEASSAILARMEAELLNAQIKFDRAEVLSSQKILSAESFNNATAALAQAKANVAEARANLTRRKLELSYASIRSPIAGLIGQALMSEGGLASSSATTPLAVVQQIDRVYVDIRQSSMTREALEDLVSAGESDDAAKLPVQIFTVAGKLYEEPGQVLFSDMSVDAGTGSVGIRVEVPNPNRQLLPGMYIRAKVPRSIHPDALTVPQEAVLRDPSGRPQLIIVGADKTASRRNVQVGSLVDGQYMIVDGLSAGETVVVLGQDRIQGGVKLETVPYRPVVAVNKS</sequence>
<dbReference type="PANTHER" id="PTHR30158">
    <property type="entry name" value="ACRA/E-RELATED COMPONENT OF DRUG EFFLUX TRANSPORTER"/>
    <property type="match status" value="1"/>
</dbReference>
<reference evidence="10" key="1">
    <citation type="submission" date="2018-11" db="EMBL/GenBank/DDBJ databases">
        <title>Rhizobium chutanense sp. nov., isolated from root nodules of Phaseolus vulgaris in China.</title>
        <authorList>
            <person name="Huo Y."/>
        </authorList>
    </citation>
    <scope>NUCLEOTIDE SEQUENCE [LARGE SCALE GENOMIC DNA]</scope>
    <source>
        <strain evidence="10">CCBAU 65647</strain>
    </source>
</reference>
<dbReference type="InterPro" id="IPR006143">
    <property type="entry name" value="RND_pump_MFP"/>
</dbReference>
<feature type="domain" description="Multidrug resistance protein MdtA-like beta-barrel" evidence="7">
    <location>
        <begin position="215"/>
        <end position="299"/>
    </location>
</feature>
<dbReference type="Gene3D" id="2.40.420.20">
    <property type="match status" value="1"/>
</dbReference>
<feature type="signal peptide" evidence="4">
    <location>
        <begin position="1"/>
        <end position="24"/>
    </location>
</feature>
<organism evidence="9 10">
    <name type="scientific">Rhizobium vallis</name>
    <dbReference type="NCBI Taxonomy" id="634290"/>
    <lineage>
        <taxon>Bacteria</taxon>
        <taxon>Pseudomonadati</taxon>
        <taxon>Pseudomonadota</taxon>
        <taxon>Alphaproteobacteria</taxon>
        <taxon>Hyphomicrobiales</taxon>
        <taxon>Rhizobiaceae</taxon>
        <taxon>Rhizobium/Agrobacterium group</taxon>
        <taxon>Rhizobium</taxon>
    </lineage>
</organism>
<protein>
    <submittedName>
        <fullName evidence="9">Efflux RND transporter periplasmic adaptor subunit</fullName>
    </submittedName>
</protein>
<comment type="subcellular location">
    <subcellularLocation>
        <location evidence="1">Cell envelope</location>
    </subcellularLocation>
</comment>
<evidence type="ECO:0000259" key="5">
    <source>
        <dbReference type="Pfam" id="PF25876"/>
    </source>
</evidence>
<dbReference type="Pfam" id="PF25876">
    <property type="entry name" value="HH_MFP_RND"/>
    <property type="match status" value="1"/>
</dbReference>
<evidence type="ECO:0000259" key="8">
    <source>
        <dbReference type="Pfam" id="PF25967"/>
    </source>
</evidence>
<comment type="caution">
    <text evidence="9">The sequence shown here is derived from an EMBL/GenBank/DDBJ whole genome shotgun (WGS) entry which is preliminary data.</text>
</comment>
<comment type="similarity">
    <text evidence="2">Belongs to the membrane fusion protein (MFP) (TC 8.A.1) family.</text>
</comment>
<gene>
    <name evidence="9" type="ORF">EFQ99_05945</name>
</gene>
<dbReference type="Gene3D" id="2.40.30.170">
    <property type="match status" value="1"/>
</dbReference>
<proteinExistence type="inferred from homology"/>
<dbReference type="PANTHER" id="PTHR30158:SF3">
    <property type="entry name" value="MULTIDRUG EFFLUX PUMP SUBUNIT ACRA-RELATED"/>
    <property type="match status" value="1"/>
</dbReference>
<keyword evidence="4" id="KW-0732">Signal</keyword>
<dbReference type="Proteomes" id="UP000278823">
    <property type="component" value="Unassembled WGS sequence"/>
</dbReference>
<evidence type="ECO:0000259" key="6">
    <source>
        <dbReference type="Pfam" id="PF25917"/>
    </source>
</evidence>
<feature type="chain" id="PRO_5018675215" evidence="4">
    <location>
        <begin position="25"/>
        <end position="389"/>
    </location>
</feature>
<dbReference type="GO" id="GO:0022857">
    <property type="term" value="F:transmembrane transporter activity"/>
    <property type="evidence" value="ECO:0007669"/>
    <property type="project" value="InterPro"/>
</dbReference>
<dbReference type="RefSeq" id="WP_126919766.1">
    <property type="nucleotide sequence ID" value="NZ_ML133687.1"/>
</dbReference>
<feature type="domain" description="Multidrug resistance protein MdtA-like barrel-sandwich hybrid" evidence="6">
    <location>
        <begin position="67"/>
        <end position="210"/>
    </location>
</feature>
<dbReference type="SUPFAM" id="SSF111369">
    <property type="entry name" value="HlyD-like secretion proteins"/>
    <property type="match status" value="1"/>
</dbReference>
<evidence type="ECO:0000259" key="7">
    <source>
        <dbReference type="Pfam" id="PF25944"/>
    </source>
</evidence>
<dbReference type="GO" id="GO:0005886">
    <property type="term" value="C:plasma membrane"/>
    <property type="evidence" value="ECO:0007669"/>
    <property type="project" value="UniProtKB-SubCell"/>
</dbReference>
<feature type="domain" description="Multidrug resistance protein MdtA-like C-terminal permuted SH3" evidence="8">
    <location>
        <begin position="306"/>
        <end position="368"/>
    </location>
</feature>
<dbReference type="Gene3D" id="1.10.287.470">
    <property type="entry name" value="Helix hairpin bin"/>
    <property type="match status" value="1"/>
</dbReference>
<keyword evidence="10" id="KW-1185">Reference proteome</keyword>
<dbReference type="Pfam" id="PF25917">
    <property type="entry name" value="BSH_RND"/>
    <property type="match status" value="1"/>
</dbReference>